<dbReference type="SUPFAM" id="SSF111369">
    <property type="entry name" value="HlyD-like secretion proteins"/>
    <property type="match status" value="3"/>
</dbReference>
<dbReference type="Proteomes" id="UP000442109">
    <property type="component" value="Unassembled WGS sequence"/>
</dbReference>
<dbReference type="Gene3D" id="2.40.50.100">
    <property type="match status" value="1"/>
</dbReference>
<evidence type="ECO:0000313" key="9">
    <source>
        <dbReference type="Proteomes" id="UP000442109"/>
    </source>
</evidence>
<evidence type="ECO:0000259" key="7">
    <source>
        <dbReference type="Pfam" id="PF25967"/>
    </source>
</evidence>
<dbReference type="Pfam" id="PF25944">
    <property type="entry name" value="Beta-barrel_RND"/>
    <property type="match status" value="1"/>
</dbReference>
<dbReference type="EMBL" id="WFKQ01000002">
    <property type="protein sequence ID" value="MUG31917.1"/>
    <property type="molecule type" value="Genomic_DNA"/>
</dbReference>
<dbReference type="AlphaFoldDB" id="A0A844M069"/>
<dbReference type="Pfam" id="PF25917">
    <property type="entry name" value="BSH_RND"/>
    <property type="match status" value="1"/>
</dbReference>
<gene>
    <name evidence="8" type="ORF">GB996_03820</name>
</gene>
<dbReference type="Gene3D" id="2.40.420.20">
    <property type="match status" value="1"/>
</dbReference>
<evidence type="ECO:0000259" key="5">
    <source>
        <dbReference type="Pfam" id="PF25917"/>
    </source>
</evidence>
<name>A0A844M069_9GAMM</name>
<proteinExistence type="inferred from homology"/>
<dbReference type="InterPro" id="IPR058627">
    <property type="entry name" value="MdtA-like_C"/>
</dbReference>
<dbReference type="Pfam" id="PF25967">
    <property type="entry name" value="RND-MFP_C"/>
    <property type="match status" value="1"/>
</dbReference>
<feature type="region of interest" description="Disordered" evidence="4">
    <location>
        <begin position="415"/>
        <end position="469"/>
    </location>
</feature>
<dbReference type="GO" id="GO:0005886">
    <property type="term" value="C:plasma membrane"/>
    <property type="evidence" value="ECO:0007669"/>
    <property type="project" value="UniProtKB-SubCell"/>
</dbReference>
<keyword evidence="3" id="KW-0175">Coiled coil</keyword>
<dbReference type="GO" id="GO:0046677">
    <property type="term" value="P:response to antibiotic"/>
    <property type="evidence" value="ECO:0007669"/>
    <property type="project" value="TreeGrafter"/>
</dbReference>
<dbReference type="NCBIfam" id="TIGR01730">
    <property type="entry name" value="RND_mfp"/>
    <property type="match status" value="1"/>
</dbReference>
<evidence type="ECO:0000256" key="1">
    <source>
        <dbReference type="ARBA" id="ARBA00004519"/>
    </source>
</evidence>
<dbReference type="PANTHER" id="PTHR30158:SF3">
    <property type="entry name" value="MULTIDRUG EFFLUX PUMP SUBUNIT ACRA-RELATED"/>
    <property type="match status" value="1"/>
</dbReference>
<evidence type="ECO:0000256" key="4">
    <source>
        <dbReference type="SAM" id="MobiDB-lite"/>
    </source>
</evidence>
<dbReference type="PROSITE" id="PS51257">
    <property type="entry name" value="PROKAR_LIPOPROTEIN"/>
    <property type="match status" value="1"/>
</dbReference>
<comment type="subcellular location">
    <subcellularLocation>
        <location evidence="1">Cell inner membrane</location>
        <topology evidence="1">Lipid-anchor</topology>
    </subcellularLocation>
</comment>
<evidence type="ECO:0000256" key="3">
    <source>
        <dbReference type="SAM" id="Coils"/>
    </source>
</evidence>
<dbReference type="InterPro" id="IPR058626">
    <property type="entry name" value="MdtA-like_b-barrel"/>
</dbReference>
<dbReference type="FunFam" id="2.40.420.20:FF:000001">
    <property type="entry name" value="Efflux RND transporter periplasmic adaptor subunit"/>
    <property type="match status" value="1"/>
</dbReference>
<dbReference type="PANTHER" id="PTHR30158">
    <property type="entry name" value="ACRA/E-RELATED COMPONENT OF DRUG EFFLUX TRANSPORTER"/>
    <property type="match status" value="1"/>
</dbReference>
<dbReference type="Gene3D" id="1.10.287.470">
    <property type="entry name" value="Helix hairpin bin"/>
    <property type="match status" value="1"/>
</dbReference>
<sequence>MKHSHLFIAISLAVSGLFIAGCDKKDEAADAAASQQQMPPAVVNVIPVQFQTVPLVQEFSGRTAAYEVADIRPQVTGVVDEILFPQGRMVQKGQPLYRISPENYQSSAGANQAAVQQAQANVETAKASYNNALANIESQKALLEQAQADVRRLKPLVAQQAISEQQYEQAMTQLKTAQAGLNSAQAAAQQAQANIASSQAAVATAQAQLSGSQLDISRTIVRSPISGVTERSSVTAGALVNANQANPLVTVSKIDPIYVDISQSSSELLKLKQQQAKGSIQAGTSTVELVFEDGSTYPVRGQLSLAEAKVEQDTGAVTLRAIFKNDNYMLLPGMYVKARLIQGLINNAVLLPQSAIMRTPKGETQVYIVDKNNKIQVRNVTIEGTYQGQWIVTDGLQSGDNVVAIGGAKVKPEQEVVSKPYVPTSSEGGAAPQAGGAPNQGQAPAAKSEMPKGPVAPQAQKSPEDDAAK</sequence>
<protein>
    <submittedName>
        <fullName evidence="8">Efflux RND transporter periplasmic adaptor subunit</fullName>
    </submittedName>
</protein>
<keyword evidence="9" id="KW-1185">Reference proteome</keyword>
<feature type="coiled-coil region" evidence="3">
    <location>
        <begin position="174"/>
        <end position="208"/>
    </location>
</feature>
<evidence type="ECO:0000313" key="8">
    <source>
        <dbReference type="EMBL" id="MUG31917.1"/>
    </source>
</evidence>
<comment type="similarity">
    <text evidence="2">Belongs to the membrane fusion protein (MFP) (TC 8.A.1) family.</text>
</comment>
<dbReference type="InterPro" id="IPR006143">
    <property type="entry name" value="RND_pump_MFP"/>
</dbReference>
<reference evidence="8 9" key="1">
    <citation type="journal article" date="2019" name="PLoS ONE">
        <title>Pup mortality in New Zealand sea lions (Phocarctos hookeri) at Enderby Island, Auckland Islands, 2013-18.</title>
        <authorList>
            <person name="Michael S.A."/>
            <person name="Hayman D.T.S."/>
            <person name="Gray R."/>
            <person name="Zhang J."/>
            <person name="Rogers L."/>
            <person name="Roe W.D."/>
        </authorList>
    </citation>
    <scope>NUCLEOTIDE SEQUENCE [LARGE SCALE GENOMIC DNA]</scope>
    <source>
        <strain evidence="8 9">SM868</strain>
    </source>
</reference>
<organism evidence="8 9">
    <name type="scientific">Psychrobacter sanguinis</name>
    <dbReference type="NCBI Taxonomy" id="861445"/>
    <lineage>
        <taxon>Bacteria</taxon>
        <taxon>Pseudomonadati</taxon>
        <taxon>Pseudomonadota</taxon>
        <taxon>Gammaproteobacteria</taxon>
        <taxon>Moraxellales</taxon>
        <taxon>Moraxellaceae</taxon>
        <taxon>Psychrobacter</taxon>
    </lineage>
</organism>
<feature type="coiled-coil region" evidence="3">
    <location>
        <begin position="115"/>
        <end position="149"/>
    </location>
</feature>
<feature type="domain" description="Multidrug resistance protein MdtA-like beta-barrel" evidence="6">
    <location>
        <begin position="256"/>
        <end position="340"/>
    </location>
</feature>
<dbReference type="OrthoDB" id="9800613at2"/>
<feature type="domain" description="Multidrug resistance protein MdtA-like barrel-sandwich hybrid" evidence="5">
    <location>
        <begin position="67"/>
        <end position="251"/>
    </location>
</feature>
<comment type="caution">
    <text evidence="8">The sequence shown here is derived from an EMBL/GenBank/DDBJ whole genome shotgun (WGS) entry which is preliminary data.</text>
</comment>
<feature type="domain" description="Multidrug resistance protein MdtA-like C-terminal permuted SH3" evidence="7">
    <location>
        <begin position="347"/>
        <end position="404"/>
    </location>
</feature>
<dbReference type="InterPro" id="IPR058625">
    <property type="entry name" value="MdtA-like_BSH"/>
</dbReference>
<evidence type="ECO:0000259" key="6">
    <source>
        <dbReference type="Pfam" id="PF25944"/>
    </source>
</evidence>
<accession>A0A844M069</accession>
<evidence type="ECO:0000256" key="2">
    <source>
        <dbReference type="ARBA" id="ARBA00009477"/>
    </source>
</evidence>
<feature type="compositionally biased region" description="Low complexity" evidence="4">
    <location>
        <begin position="428"/>
        <end position="446"/>
    </location>
</feature>
<dbReference type="Gene3D" id="2.40.30.170">
    <property type="match status" value="1"/>
</dbReference>
<dbReference type="RefSeq" id="WP_011960160.1">
    <property type="nucleotide sequence ID" value="NZ_WFKQ01000002.1"/>
</dbReference>
<dbReference type="GO" id="GO:0022857">
    <property type="term" value="F:transmembrane transporter activity"/>
    <property type="evidence" value="ECO:0007669"/>
    <property type="project" value="InterPro"/>
</dbReference>